<keyword evidence="3" id="KW-1185">Reference proteome</keyword>
<reference evidence="2 3" key="1">
    <citation type="submission" date="2017-03" db="EMBL/GenBank/DDBJ databases">
        <title>WGS assembly of Porphyra umbilicalis.</title>
        <authorList>
            <person name="Brawley S.H."/>
            <person name="Blouin N.A."/>
            <person name="Ficko-Blean E."/>
            <person name="Wheeler G.L."/>
            <person name="Lohr M."/>
            <person name="Goodson H.V."/>
            <person name="Jenkins J.W."/>
            <person name="Blaby-Haas C.E."/>
            <person name="Helliwell K.E."/>
            <person name="Chan C."/>
            <person name="Marriage T."/>
            <person name="Bhattacharya D."/>
            <person name="Klein A.S."/>
            <person name="Badis Y."/>
            <person name="Brodie J."/>
            <person name="Cao Y."/>
            <person name="Collen J."/>
            <person name="Dittami S.M."/>
            <person name="Gachon C.M."/>
            <person name="Green B.R."/>
            <person name="Karpowicz S."/>
            <person name="Kim J.W."/>
            <person name="Kudahl U."/>
            <person name="Lin S."/>
            <person name="Michel G."/>
            <person name="Mittag M."/>
            <person name="Olson B.J."/>
            <person name="Pangilinan J."/>
            <person name="Peng Y."/>
            <person name="Qiu H."/>
            <person name="Shu S."/>
            <person name="Singer J.T."/>
            <person name="Smith A.G."/>
            <person name="Sprecher B.N."/>
            <person name="Wagner V."/>
            <person name="Wang W."/>
            <person name="Wang Z.-Y."/>
            <person name="Yan J."/>
            <person name="Yarish C."/>
            <person name="Zoeuner-Riek S."/>
            <person name="Zhuang Y."/>
            <person name="Zou Y."/>
            <person name="Lindquist E.A."/>
            <person name="Grimwood J."/>
            <person name="Barry K."/>
            <person name="Rokhsar D.S."/>
            <person name="Schmutz J."/>
            <person name="Stiller J.W."/>
            <person name="Grossman A.R."/>
            <person name="Prochnik S.E."/>
        </authorList>
    </citation>
    <scope>NUCLEOTIDE SEQUENCE [LARGE SCALE GENOMIC DNA]</scope>
    <source>
        <strain evidence="2">4086291</strain>
    </source>
</reference>
<evidence type="ECO:0000256" key="1">
    <source>
        <dbReference type="SAM" id="MobiDB-lite"/>
    </source>
</evidence>
<feature type="region of interest" description="Disordered" evidence="1">
    <location>
        <begin position="254"/>
        <end position="298"/>
    </location>
</feature>
<sequence length="364" mass="38101">MWAPWRGRGGVGGGLHAGPPGATFILVTAPPVAGRADRRPVRAGAPTAGSRDPAARGRARARPPPQRQPTAPLAPSGRPTGARKDDTATTVTQPPAMCRVGRRDDRAWRRRTETKEPACRAAAHTPTGCPAGGGARPPSSPAGGVRLRGARRRPSAAAVARPVPTAGRHGARRRPRGARGARAARRGGAAAAARGGGAADRRRRGSVWPRDARPRCGRVASPTPTGGRARRRARAPCERAVPGTRCGFVFLARAPRAPPPRRPTRCPTAPATGGCGHDGRGPPPRRPAGERPTETAGGWRYGRQAARATAPARRRVCWCFLRPVGPPLPVCLPAVGRVQWRPRVPVAAAAAPARRRGCARPSTH</sequence>
<gene>
    <name evidence="2" type="ORF">BU14_0401s0012</name>
</gene>
<feature type="compositionally biased region" description="Low complexity" evidence="1">
    <location>
        <begin position="155"/>
        <end position="168"/>
    </location>
</feature>
<evidence type="ECO:0000313" key="2">
    <source>
        <dbReference type="EMBL" id="OSX72841.1"/>
    </source>
</evidence>
<accession>A0A1X6NW44</accession>
<proteinExistence type="predicted"/>
<feature type="compositionally biased region" description="Basic and acidic residues" evidence="1">
    <location>
        <begin position="101"/>
        <end position="118"/>
    </location>
</feature>
<dbReference type="EMBL" id="KV919035">
    <property type="protein sequence ID" value="OSX72841.1"/>
    <property type="molecule type" value="Genomic_DNA"/>
</dbReference>
<feature type="compositionally biased region" description="Gly residues" evidence="1">
    <location>
        <begin position="7"/>
        <end position="16"/>
    </location>
</feature>
<evidence type="ECO:0000313" key="3">
    <source>
        <dbReference type="Proteomes" id="UP000218209"/>
    </source>
</evidence>
<protein>
    <submittedName>
        <fullName evidence="2">Uncharacterized protein</fullName>
    </submittedName>
</protein>
<name>A0A1X6NW44_PORUM</name>
<organism evidence="2 3">
    <name type="scientific">Porphyra umbilicalis</name>
    <name type="common">Purple laver</name>
    <name type="synonym">Red alga</name>
    <dbReference type="NCBI Taxonomy" id="2786"/>
    <lineage>
        <taxon>Eukaryota</taxon>
        <taxon>Rhodophyta</taxon>
        <taxon>Bangiophyceae</taxon>
        <taxon>Bangiales</taxon>
        <taxon>Bangiaceae</taxon>
        <taxon>Porphyra</taxon>
    </lineage>
</organism>
<feature type="region of interest" description="Disordered" evidence="1">
    <location>
        <begin position="1"/>
        <end position="236"/>
    </location>
</feature>
<dbReference type="Proteomes" id="UP000218209">
    <property type="component" value="Unassembled WGS sequence"/>
</dbReference>
<feature type="compositionally biased region" description="Basic residues" evidence="1">
    <location>
        <begin position="169"/>
        <end position="185"/>
    </location>
</feature>
<dbReference type="AlphaFoldDB" id="A0A1X6NW44"/>